<organism evidence="1 2">
    <name type="scientific">Actinoalloteichus caeruleus DSM 43889</name>
    <dbReference type="NCBI Taxonomy" id="1120930"/>
    <lineage>
        <taxon>Bacteria</taxon>
        <taxon>Bacillati</taxon>
        <taxon>Actinomycetota</taxon>
        <taxon>Actinomycetes</taxon>
        <taxon>Pseudonocardiales</taxon>
        <taxon>Pseudonocardiaceae</taxon>
        <taxon>Actinoalloteichus</taxon>
        <taxon>Actinoalloteichus cyanogriseus</taxon>
    </lineage>
</organism>
<reference evidence="1 2" key="1">
    <citation type="submission" date="2013-07" db="EMBL/GenBank/DDBJ databases">
        <authorList>
            <consortium name="DOE Joint Genome Institute"/>
            <person name="Reeve W."/>
            <person name="Huntemann M."/>
            <person name="Han J."/>
            <person name="Chen A."/>
            <person name="Kyrpides N."/>
            <person name="Mavromatis K."/>
            <person name="Markowitz V."/>
            <person name="Palaniappan K."/>
            <person name="Ivanova N."/>
            <person name="Schaumberg A."/>
            <person name="Pati A."/>
            <person name="Liolios K."/>
            <person name="Nordberg H.P."/>
            <person name="Cantor M.N."/>
            <person name="Hua S.X."/>
            <person name="Woyke T."/>
        </authorList>
    </citation>
    <scope>NUCLEOTIDE SEQUENCE [LARGE SCALE GENOMIC DNA]</scope>
    <source>
        <strain evidence="1 2">DSM 43889</strain>
    </source>
</reference>
<sequence>MWIENPDLGVLHRLRDRTTTRVAVWCGRVFDAGEVRGVPHGTGGKPCVTCWERELLTWMNRRGPGEAPSPEG</sequence>
<evidence type="ECO:0000313" key="2">
    <source>
        <dbReference type="Proteomes" id="UP000791080"/>
    </source>
</evidence>
<evidence type="ECO:0000313" key="1">
    <source>
        <dbReference type="EMBL" id="MCP2330889.1"/>
    </source>
</evidence>
<dbReference type="EMBL" id="AUBJ02000001">
    <property type="protein sequence ID" value="MCP2330889.1"/>
    <property type="molecule type" value="Genomic_DNA"/>
</dbReference>
<gene>
    <name evidence="1" type="ORF">G443_001159</name>
</gene>
<protein>
    <submittedName>
        <fullName evidence="1">Uncharacterized protein</fullName>
    </submittedName>
</protein>
<dbReference type="Proteomes" id="UP000791080">
    <property type="component" value="Unassembled WGS sequence"/>
</dbReference>
<accession>A0ABT1JF24</accession>
<name>A0ABT1JF24_ACTCY</name>
<proteinExistence type="predicted"/>
<keyword evidence="2" id="KW-1185">Reference proteome</keyword>
<reference evidence="1 2" key="2">
    <citation type="submission" date="2022-06" db="EMBL/GenBank/DDBJ databases">
        <title>Genomic Encyclopedia of Type Strains, Phase I: the one thousand microbial genomes (KMG-I) project.</title>
        <authorList>
            <person name="Kyrpides N."/>
        </authorList>
    </citation>
    <scope>NUCLEOTIDE SEQUENCE [LARGE SCALE GENOMIC DNA]</scope>
    <source>
        <strain evidence="1 2">DSM 43889</strain>
    </source>
</reference>
<dbReference type="RefSeq" id="WP_155886242.1">
    <property type="nucleotide sequence ID" value="NZ_AUBJ02000001.1"/>
</dbReference>
<comment type="caution">
    <text evidence="1">The sequence shown here is derived from an EMBL/GenBank/DDBJ whole genome shotgun (WGS) entry which is preliminary data.</text>
</comment>